<feature type="domain" description="HU" evidence="3">
    <location>
        <begin position="1"/>
        <end position="125"/>
    </location>
</feature>
<dbReference type="Gene3D" id="4.10.520.10">
    <property type="entry name" value="IHF-like DNA-binding proteins"/>
    <property type="match status" value="1"/>
</dbReference>
<dbReference type="EMBL" id="JACHOC010000006">
    <property type="protein sequence ID" value="MBB4623418.1"/>
    <property type="molecule type" value="Genomic_DNA"/>
</dbReference>
<dbReference type="InterPro" id="IPR005902">
    <property type="entry name" value="HU_DNA-bd_put"/>
</dbReference>
<gene>
    <name evidence="4" type="ORF">GGQ57_003330</name>
</gene>
<feature type="region of interest" description="Disordered" evidence="2">
    <location>
        <begin position="126"/>
        <end position="148"/>
    </location>
</feature>
<protein>
    <submittedName>
        <fullName evidence="4">Histone-like DNA-binding protein</fullName>
    </submittedName>
</protein>
<dbReference type="Pfam" id="PF18291">
    <property type="entry name" value="HU-HIG"/>
    <property type="match status" value="1"/>
</dbReference>
<keyword evidence="1" id="KW-0238">DNA-binding</keyword>
<dbReference type="SUPFAM" id="SSF47729">
    <property type="entry name" value="IHF-like DNA-binding proteins"/>
    <property type="match status" value="1"/>
</dbReference>
<dbReference type="InterPro" id="IPR010992">
    <property type="entry name" value="IHF-like_DNA-bd_dom_sf"/>
</dbReference>
<keyword evidence="5" id="KW-1185">Reference proteome</keyword>
<evidence type="ECO:0000256" key="1">
    <source>
        <dbReference type="ARBA" id="ARBA00023125"/>
    </source>
</evidence>
<dbReference type="NCBIfam" id="TIGR01201">
    <property type="entry name" value="HU_rel"/>
    <property type="match status" value="1"/>
</dbReference>
<name>A0ABR6KPI7_9BACT</name>
<accession>A0ABR6KPI7</accession>
<evidence type="ECO:0000313" key="4">
    <source>
        <dbReference type="EMBL" id="MBB4623418.1"/>
    </source>
</evidence>
<sequence length="148" mass="16414">MTLKFRKVQRKVLSGDDKDKVKTYAMARSSSYCDMAKLCELISSRSAMSSADVKAILDSLNWAMSLELRSGSIVQVGEFGNFRLSIRSGGAETKEAFNASMIKKARVIFSPGTSLRWMSEIVKFEEDEATKPKKKEEGSGSGDRPEIE</sequence>
<organism evidence="4 5">
    <name type="scientific">Parabacteroides faecis</name>
    <dbReference type="NCBI Taxonomy" id="1217282"/>
    <lineage>
        <taxon>Bacteria</taxon>
        <taxon>Pseudomonadati</taxon>
        <taxon>Bacteroidota</taxon>
        <taxon>Bacteroidia</taxon>
        <taxon>Bacteroidales</taxon>
        <taxon>Tannerellaceae</taxon>
        <taxon>Parabacteroides</taxon>
    </lineage>
</organism>
<dbReference type="InterPro" id="IPR041607">
    <property type="entry name" value="HU-HIG"/>
</dbReference>
<comment type="caution">
    <text evidence="4">The sequence shown here is derived from an EMBL/GenBank/DDBJ whole genome shotgun (WGS) entry which is preliminary data.</text>
</comment>
<dbReference type="RefSeq" id="WP_183671534.1">
    <property type="nucleotide sequence ID" value="NZ_BMPB01000007.1"/>
</dbReference>
<evidence type="ECO:0000259" key="3">
    <source>
        <dbReference type="Pfam" id="PF18291"/>
    </source>
</evidence>
<evidence type="ECO:0000256" key="2">
    <source>
        <dbReference type="SAM" id="MobiDB-lite"/>
    </source>
</evidence>
<feature type="compositionally biased region" description="Basic and acidic residues" evidence="2">
    <location>
        <begin position="129"/>
        <end position="148"/>
    </location>
</feature>
<reference evidence="4 5" key="1">
    <citation type="submission" date="2020-08" db="EMBL/GenBank/DDBJ databases">
        <title>Genomic Encyclopedia of Type Strains, Phase IV (KMG-IV): sequencing the most valuable type-strain genomes for metagenomic binning, comparative biology and taxonomic classification.</title>
        <authorList>
            <person name="Goeker M."/>
        </authorList>
    </citation>
    <scope>NUCLEOTIDE SEQUENCE [LARGE SCALE GENOMIC DNA]</scope>
    <source>
        <strain evidence="4 5">DSM 102983</strain>
    </source>
</reference>
<dbReference type="Proteomes" id="UP000533637">
    <property type="component" value="Unassembled WGS sequence"/>
</dbReference>
<evidence type="ECO:0000313" key="5">
    <source>
        <dbReference type="Proteomes" id="UP000533637"/>
    </source>
</evidence>
<proteinExistence type="predicted"/>